<dbReference type="Proteomes" id="UP000050795">
    <property type="component" value="Unassembled WGS sequence"/>
</dbReference>
<evidence type="ECO:0000256" key="1">
    <source>
        <dbReference type="ARBA" id="ARBA00004202"/>
    </source>
</evidence>
<evidence type="ECO:0000313" key="10">
    <source>
        <dbReference type="WBParaSite" id="TREG1_57990.2"/>
    </source>
</evidence>
<keyword evidence="8" id="KW-1185">Reference proteome</keyword>
<accession>A0AA85JWU1</accession>
<dbReference type="GO" id="GO:0019901">
    <property type="term" value="F:protein kinase binding"/>
    <property type="evidence" value="ECO:0007669"/>
    <property type="project" value="TreeGrafter"/>
</dbReference>
<keyword evidence="6" id="KW-0472">Membrane</keyword>
<dbReference type="WBParaSite" id="TREG1_57990.2">
    <property type="protein sequence ID" value="TREG1_57990.2"/>
    <property type="gene ID" value="TREG1_57990"/>
</dbReference>
<keyword evidence="4" id="KW-1003">Cell membrane</keyword>
<dbReference type="Pfam" id="PF20929">
    <property type="entry name" value="PDCD10_N"/>
    <property type="match status" value="1"/>
</dbReference>
<evidence type="ECO:0000256" key="6">
    <source>
        <dbReference type="ARBA" id="ARBA00023136"/>
    </source>
</evidence>
<dbReference type="InterPro" id="IPR009652">
    <property type="entry name" value="PDCD10"/>
</dbReference>
<feature type="domain" description="Programmed cell death protein 10 dimerisation" evidence="7">
    <location>
        <begin position="11"/>
        <end position="63"/>
    </location>
</feature>
<dbReference type="Gene3D" id="1.20.120.1950">
    <property type="match status" value="1"/>
</dbReference>
<evidence type="ECO:0000256" key="3">
    <source>
        <dbReference type="ARBA" id="ARBA00009181"/>
    </source>
</evidence>
<evidence type="ECO:0000313" key="9">
    <source>
        <dbReference type="WBParaSite" id="TREG1_57990.1"/>
    </source>
</evidence>
<evidence type="ECO:0000256" key="4">
    <source>
        <dbReference type="ARBA" id="ARBA00022475"/>
    </source>
</evidence>
<dbReference type="PANTHER" id="PTHR13250:SF1">
    <property type="entry name" value="PROGRAMMED CELL DEATH PROTEIN 10"/>
    <property type="match status" value="1"/>
</dbReference>
<dbReference type="GO" id="GO:0005737">
    <property type="term" value="C:cytoplasm"/>
    <property type="evidence" value="ECO:0007669"/>
    <property type="project" value="UniProtKB-SubCell"/>
</dbReference>
<comment type="similarity">
    <text evidence="3">Belongs to the PDCD10 family.</text>
</comment>
<reference evidence="9 10" key="2">
    <citation type="submission" date="2023-11" db="UniProtKB">
        <authorList>
            <consortium name="WormBaseParasite"/>
        </authorList>
    </citation>
    <scope>IDENTIFICATION</scope>
</reference>
<dbReference type="GO" id="GO:1903358">
    <property type="term" value="P:regulation of Golgi organization"/>
    <property type="evidence" value="ECO:0007669"/>
    <property type="project" value="TreeGrafter"/>
</dbReference>
<protein>
    <recommendedName>
        <fullName evidence="7">Programmed cell death protein 10 dimerisation domain-containing protein</fullName>
    </recommendedName>
</protein>
<proteinExistence type="inferred from homology"/>
<sequence>MCAPCSSNGCLYNLAGPCIYDPTFSKLSQCNISLTHALRLAFIKVENEYPGFSEQFILRLLERLGVDISVDMPETYLKIASLPTHYLEKQNAAFGEIEASANLLRLHLSKIPDEICSSDCFTSLIREIAKTTEHFLESLSSQCNHRSRLKTLIHLKFVFIQSCKEFTKTLKTFSHDQNEIPVLIQANHLMLCTNTILDAIYSCDK</sequence>
<dbReference type="InterPro" id="IPR048288">
    <property type="entry name" value="PDCD10_N"/>
</dbReference>
<dbReference type="WBParaSite" id="TREG1_57990.1">
    <property type="protein sequence ID" value="TREG1_57990.1"/>
    <property type="gene ID" value="TREG1_57990"/>
</dbReference>
<comment type="subcellular location">
    <subcellularLocation>
        <location evidence="1">Cell membrane</location>
        <topology evidence="1">Peripheral membrane protein</topology>
    </subcellularLocation>
    <subcellularLocation>
        <location evidence="2">Cytoplasm</location>
    </subcellularLocation>
</comment>
<reference evidence="8" key="1">
    <citation type="submission" date="2022-06" db="EMBL/GenBank/DDBJ databases">
        <authorList>
            <person name="Berger JAMES D."/>
            <person name="Berger JAMES D."/>
        </authorList>
    </citation>
    <scope>NUCLEOTIDE SEQUENCE [LARGE SCALE GENOMIC DNA]</scope>
</reference>
<dbReference type="GO" id="GO:0005886">
    <property type="term" value="C:plasma membrane"/>
    <property type="evidence" value="ECO:0007669"/>
    <property type="project" value="UniProtKB-SubCell"/>
</dbReference>
<name>A0AA85JWU1_TRIRE</name>
<dbReference type="Pfam" id="PF06840">
    <property type="entry name" value="PDC10_C"/>
    <property type="match status" value="1"/>
</dbReference>
<evidence type="ECO:0000313" key="8">
    <source>
        <dbReference type="Proteomes" id="UP000050795"/>
    </source>
</evidence>
<evidence type="ECO:0000256" key="2">
    <source>
        <dbReference type="ARBA" id="ARBA00004496"/>
    </source>
</evidence>
<evidence type="ECO:0000256" key="5">
    <source>
        <dbReference type="ARBA" id="ARBA00022490"/>
    </source>
</evidence>
<dbReference type="AlphaFoldDB" id="A0AA85JWU1"/>
<dbReference type="GO" id="GO:0090443">
    <property type="term" value="C:FAR/SIN/STRIPAK complex"/>
    <property type="evidence" value="ECO:0007669"/>
    <property type="project" value="TreeGrafter"/>
</dbReference>
<keyword evidence="5" id="KW-0963">Cytoplasm</keyword>
<dbReference type="PANTHER" id="PTHR13250">
    <property type="entry name" value="TF-1 CELL APOPTOSIS RELATED PROTEIN-15"/>
    <property type="match status" value="1"/>
</dbReference>
<dbReference type="InterPro" id="IPR053750">
    <property type="entry name" value="PDCD10_Homolog"/>
</dbReference>
<organism evidence="8 10">
    <name type="scientific">Trichobilharzia regenti</name>
    <name type="common">Nasal bird schistosome</name>
    <dbReference type="NCBI Taxonomy" id="157069"/>
    <lineage>
        <taxon>Eukaryota</taxon>
        <taxon>Metazoa</taxon>
        <taxon>Spiralia</taxon>
        <taxon>Lophotrochozoa</taxon>
        <taxon>Platyhelminthes</taxon>
        <taxon>Trematoda</taxon>
        <taxon>Digenea</taxon>
        <taxon>Strigeidida</taxon>
        <taxon>Schistosomatoidea</taxon>
        <taxon>Schistosomatidae</taxon>
        <taxon>Trichobilharzia</taxon>
    </lineage>
</organism>
<evidence type="ECO:0000259" key="7">
    <source>
        <dbReference type="Pfam" id="PF20929"/>
    </source>
</evidence>